<name>A0A2I0K5G9_PUNGR</name>
<sequence length="68" mass="7088">MPATMDLGSGPQIGGPAPESIGISNSRSRLIRGLGPTIGDPDPTLEVSGVLYGCRQPSWWGQGRRLVA</sequence>
<dbReference type="Proteomes" id="UP000233551">
    <property type="component" value="Unassembled WGS sequence"/>
</dbReference>
<dbReference type="AlphaFoldDB" id="A0A2I0K5G9"/>
<organism evidence="2 3">
    <name type="scientific">Punica granatum</name>
    <name type="common">Pomegranate</name>
    <dbReference type="NCBI Taxonomy" id="22663"/>
    <lineage>
        <taxon>Eukaryota</taxon>
        <taxon>Viridiplantae</taxon>
        <taxon>Streptophyta</taxon>
        <taxon>Embryophyta</taxon>
        <taxon>Tracheophyta</taxon>
        <taxon>Spermatophyta</taxon>
        <taxon>Magnoliopsida</taxon>
        <taxon>eudicotyledons</taxon>
        <taxon>Gunneridae</taxon>
        <taxon>Pentapetalae</taxon>
        <taxon>rosids</taxon>
        <taxon>malvids</taxon>
        <taxon>Myrtales</taxon>
        <taxon>Lythraceae</taxon>
        <taxon>Punica</taxon>
    </lineage>
</organism>
<accession>A0A2I0K5G9</accession>
<dbReference type="EMBL" id="PGOL01000870">
    <property type="protein sequence ID" value="PKI63771.1"/>
    <property type="molecule type" value="Genomic_DNA"/>
</dbReference>
<evidence type="ECO:0000313" key="3">
    <source>
        <dbReference type="Proteomes" id="UP000233551"/>
    </source>
</evidence>
<feature type="region of interest" description="Disordered" evidence="1">
    <location>
        <begin position="1"/>
        <end position="24"/>
    </location>
</feature>
<keyword evidence="3" id="KW-1185">Reference proteome</keyword>
<comment type="caution">
    <text evidence="2">The sequence shown here is derived from an EMBL/GenBank/DDBJ whole genome shotgun (WGS) entry which is preliminary data.</text>
</comment>
<gene>
    <name evidence="2" type="ORF">CRG98_015841</name>
</gene>
<protein>
    <submittedName>
        <fullName evidence="2">Uncharacterized protein</fullName>
    </submittedName>
</protein>
<evidence type="ECO:0000313" key="2">
    <source>
        <dbReference type="EMBL" id="PKI63771.1"/>
    </source>
</evidence>
<evidence type="ECO:0000256" key="1">
    <source>
        <dbReference type="SAM" id="MobiDB-lite"/>
    </source>
</evidence>
<reference evidence="2 3" key="1">
    <citation type="submission" date="2017-11" db="EMBL/GenBank/DDBJ databases">
        <title>De-novo sequencing of pomegranate (Punica granatum L.) genome.</title>
        <authorList>
            <person name="Akparov Z."/>
            <person name="Amiraslanov A."/>
            <person name="Hajiyeva S."/>
            <person name="Abbasov M."/>
            <person name="Kaur K."/>
            <person name="Hamwieh A."/>
            <person name="Solovyev V."/>
            <person name="Salamov A."/>
            <person name="Braich B."/>
            <person name="Kosarev P."/>
            <person name="Mahmoud A."/>
            <person name="Hajiyev E."/>
            <person name="Babayeva S."/>
            <person name="Izzatullayeva V."/>
            <person name="Mammadov A."/>
            <person name="Mammadov A."/>
            <person name="Sharifova S."/>
            <person name="Ojaghi J."/>
            <person name="Eynullazada K."/>
            <person name="Bayramov B."/>
            <person name="Abdulazimova A."/>
            <person name="Shahmuradov I."/>
        </authorList>
    </citation>
    <scope>NUCLEOTIDE SEQUENCE [LARGE SCALE GENOMIC DNA]</scope>
    <source>
        <strain evidence="3">cv. AG2017</strain>
        <tissue evidence="2">Leaf</tissue>
    </source>
</reference>
<proteinExistence type="predicted"/>